<proteinExistence type="predicted"/>
<protein>
    <submittedName>
        <fullName evidence="5">Globin-coupled sensor protein</fullName>
    </submittedName>
</protein>
<dbReference type="InterPro" id="IPR009050">
    <property type="entry name" value="Globin-like_sf"/>
</dbReference>
<gene>
    <name evidence="5" type="ORF">M5X04_28580</name>
</gene>
<sequence length="445" mass="50288">MSKKLLGWAGKWNKEQQTVDRITPISEEAKLMEQGMILLSTTHPIHKQIEVIGLTTEDLTLLRQLKPYLLPHMKSLTEAFYSVILSVEHLKQLITKHSTIERLQLTLERHIEEMFDGKINDEFVGKRIRIADVHRHIGLETKWYMAAFQNMQNRLLDLIAAEIRNVEDRMKAILAVNKILNLEQQLVLEAYEERNRLEREEQYQQVKNELKGSIAQLSNQLELLTTETKHTIEQLVERGKSVKNIIEHTASTVRHAQLEADEGERMMRTYIERIQDIDHNAYLMKGHVDQLKDTSAQIRTIVSAVKEIAGQTKLLSLNASIEAARAGEHGAGFAVVAKEVNKLADHTKGTVAHIEELVGNSNLATNAVVYNIEVVKSSVGTVRGQADAAGNAFQQIVDHVEQSTSNMEHIQGEMSDLLQMISHIHEATAEVAASAEQLNRTTKHL</sequence>
<dbReference type="CDD" id="cd01068">
    <property type="entry name" value="globin_sensor"/>
    <property type="match status" value="1"/>
</dbReference>
<dbReference type="InterPro" id="IPR044398">
    <property type="entry name" value="Globin-sensor_dom"/>
</dbReference>
<keyword evidence="3" id="KW-0175">Coiled coil</keyword>
<dbReference type="InterPro" id="IPR004089">
    <property type="entry name" value="MCPsignal_dom"/>
</dbReference>
<dbReference type="RefSeq" id="WP_021252460.1">
    <property type="nucleotide sequence ID" value="NZ_JAMDLY010000030.1"/>
</dbReference>
<dbReference type="Gene3D" id="1.10.490.10">
    <property type="entry name" value="Globins"/>
    <property type="match status" value="1"/>
</dbReference>
<dbReference type="Proteomes" id="UP001527090">
    <property type="component" value="Unassembled WGS sequence"/>
</dbReference>
<organism evidence="5 6">
    <name type="scientific">Paenibacillus alvei</name>
    <name type="common">Bacillus alvei</name>
    <dbReference type="NCBI Taxonomy" id="44250"/>
    <lineage>
        <taxon>Bacteria</taxon>
        <taxon>Bacillati</taxon>
        <taxon>Bacillota</taxon>
        <taxon>Bacilli</taxon>
        <taxon>Bacillales</taxon>
        <taxon>Paenibacillaceae</taxon>
        <taxon>Paenibacillus</taxon>
    </lineage>
</organism>
<evidence type="ECO:0000313" key="6">
    <source>
        <dbReference type="Proteomes" id="UP001527090"/>
    </source>
</evidence>
<evidence type="ECO:0000313" key="5">
    <source>
        <dbReference type="EMBL" id="MCY9533259.1"/>
    </source>
</evidence>
<accession>A0ABT4EHP5</accession>
<dbReference type="Gene3D" id="1.10.287.950">
    <property type="entry name" value="Methyl-accepting chemotaxis protein"/>
    <property type="match status" value="1"/>
</dbReference>
<dbReference type="InterPro" id="IPR039379">
    <property type="entry name" value="Protoglobin_sensor_dom"/>
</dbReference>
<dbReference type="SMART" id="SM00283">
    <property type="entry name" value="MA"/>
    <property type="match status" value="1"/>
</dbReference>
<dbReference type="PANTHER" id="PTHR32089:SF112">
    <property type="entry name" value="LYSOZYME-LIKE PROTEIN-RELATED"/>
    <property type="match status" value="1"/>
</dbReference>
<dbReference type="PANTHER" id="PTHR32089">
    <property type="entry name" value="METHYL-ACCEPTING CHEMOTAXIS PROTEIN MCPB"/>
    <property type="match status" value="1"/>
</dbReference>
<reference evidence="5 6" key="1">
    <citation type="submission" date="2022-05" db="EMBL/GenBank/DDBJ databases">
        <title>Genome Sequencing of Bee-Associated Microbes.</title>
        <authorList>
            <person name="Dunlap C."/>
        </authorList>
    </citation>
    <scope>NUCLEOTIDE SEQUENCE [LARGE SCALE GENOMIC DNA]</scope>
    <source>
        <strain evidence="5 6">NRRL NRS-750</strain>
    </source>
</reference>
<evidence type="ECO:0000256" key="3">
    <source>
        <dbReference type="SAM" id="Coils"/>
    </source>
</evidence>
<keyword evidence="1 2" id="KW-0807">Transducer</keyword>
<dbReference type="EMBL" id="JAMDLY010000030">
    <property type="protein sequence ID" value="MCY9533259.1"/>
    <property type="molecule type" value="Genomic_DNA"/>
</dbReference>
<feature type="coiled-coil region" evidence="3">
    <location>
        <begin position="180"/>
        <end position="227"/>
    </location>
</feature>
<evidence type="ECO:0000256" key="1">
    <source>
        <dbReference type="ARBA" id="ARBA00023224"/>
    </source>
</evidence>
<feature type="domain" description="Methyl-accepting transducer" evidence="4">
    <location>
        <begin position="227"/>
        <end position="445"/>
    </location>
</feature>
<keyword evidence="6" id="KW-1185">Reference proteome</keyword>
<dbReference type="SUPFAM" id="SSF46458">
    <property type="entry name" value="Globin-like"/>
    <property type="match status" value="1"/>
</dbReference>
<name>A0ABT4EHP5_PAEAL</name>
<dbReference type="Pfam" id="PF00015">
    <property type="entry name" value="MCPsignal"/>
    <property type="match status" value="1"/>
</dbReference>
<evidence type="ECO:0000259" key="4">
    <source>
        <dbReference type="PROSITE" id="PS50111"/>
    </source>
</evidence>
<dbReference type="PROSITE" id="PS50111">
    <property type="entry name" value="CHEMOTAXIS_TRANSDUC_2"/>
    <property type="match status" value="1"/>
</dbReference>
<comment type="caution">
    <text evidence="5">The sequence shown here is derived from an EMBL/GenBank/DDBJ whole genome shotgun (WGS) entry which is preliminary data.</text>
</comment>
<evidence type="ECO:0000256" key="2">
    <source>
        <dbReference type="PROSITE-ProRule" id="PRU00284"/>
    </source>
</evidence>
<dbReference type="InterPro" id="IPR012292">
    <property type="entry name" value="Globin/Proto"/>
</dbReference>
<dbReference type="SUPFAM" id="SSF58104">
    <property type="entry name" value="Methyl-accepting chemotaxis protein (MCP) signaling domain"/>
    <property type="match status" value="1"/>
</dbReference>
<dbReference type="Pfam" id="PF11563">
    <property type="entry name" value="Protoglobin"/>
    <property type="match status" value="1"/>
</dbReference>